<name>A0A6A4IZM0_APOLU</name>
<feature type="transmembrane region" description="Helical" evidence="8">
    <location>
        <begin position="146"/>
        <end position="169"/>
    </location>
</feature>
<dbReference type="EMBL" id="WIXP02000002">
    <property type="protein sequence ID" value="KAF6215110.1"/>
    <property type="molecule type" value="Genomic_DNA"/>
</dbReference>
<dbReference type="InterPro" id="IPR051115">
    <property type="entry name" value="LAPTM_transporter"/>
</dbReference>
<evidence type="ECO:0000313" key="9">
    <source>
        <dbReference type="EMBL" id="KAF6215110.1"/>
    </source>
</evidence>
<feature type="transmembrane region" description="Helical" evidence="8">
    <location>
        <begin position="118"/>
        <end position="140"/>
    </location>
</feature>
<comment type="similarity">
    <text evidence="2">Belongs to the LAPTM4/LAPTM5 transporter family.</text>
</comment>
<gene>
    <name evidence="9" type="ORF">GE061_009859</name>
</gene>
<dbReference type="OrthoDB" id="10002163at2759"/>
<reference evidence="9" key="1">
    <citation type="journal article" date="2021" name="Mol. Ecol. Resour.">
        <title>Apolygus lucorum genome provides insights into omnivorousness and mesophyll feeding.</title>
        <authorList>
            <person name="Liu Y."/>
            <person name="Liu H."/>
            <person name="Wang H."/>
            <person name="Huang T."/>
            <person name="Liu B."/>
            <person name="Yang B."/>
            <person name="Yin L."/>
            <person name="Li B."/>
            <person name="Zhang Y."/>
            <person name="Zhang S."/>
            <person name="Jiang F."/>
            <person name="Zhang X."/>
            <person name="Ren Y."/>
            <person name="Wang B."/>
            <person name="Wang S."/>
            <person name="Lu Y."/>
            <person name="Wu K."/>
            <person name="Fan W."/>
            <person name="Wang G."/>
        </authorList>
    </citation>
    <scope>NUCLEOTIDE SEQUENCE</scope>
    <source>
        <strain evidence="9">12Hb</strain>
    </source>
</reference>
<feature type="transmembrane region" description="Helical" evidence="8">
    <location>
        <begin position="37"/>
        <end position="54"/>
    </location>
</feature>
<keyword evidence="5 8" id="KW-1133">Transmembrane helix</keyword>
<feature type="region of interest" description="Disordered" evidence="7">
    <location>
        <begin position="264"/>
        <end position="302"/>
    </location>
</feature>
<feature type="transmembrane region" description="Helical" evidence="8">
    <location>
        <begin position="189"/>
        <end position="209"/>
    </location>
</feature>
<keyword evidence="6 8" id="KW-0472">Membrane</keyword>
<dbReference type="Proteomes" id="UP000466442">
    <property type="component" value="Unassembled WGS sequence"/>
</dbReference>
<sequence length="302" mass="33321">MSQPTMQGLSAFKIGEREDWRCGICCHVRTATIFLGVWHLMLHILTLSIIAVVLKHPELMNTQLSQHPGSPFSIGGTDNSKLPIAPSPSSMDSQPELNSINIHGGHFNPNRHYEYQHLNVSVVVMFSTFAITMLMVYGAIKGKPSYLMPFFCLQLFDFCIASITALSSLCYLPDMRRLIAESPKIPMQAYLLTLSPQLLAFVVLITFTTAMVVKAYFIGVVWSCYRYLTFRLIAASRTVHFIPESPPPDLQDLLPDYETACAKFPPTQTTQAPPSYSQAVAAAPPNPPLPTPAPAPAPTPLN</sequence>
<dbReference type="AlphaFoldDB" id="A0A6A4IZM0"/>
<evidence type="ECO:0000256" key="7">
    <source>
        <dbReference type="SAM" id="MobiDB-lite"/>
    </source>
</evidence>
<dbReference type="PANTHER" id="PTHR12479:SF10">
    <property type="entry name" value="LYSOSOMAL-ASSOCIATED TRANSMEMBRANE PROTEIN"/>
    <property type="match status" value="1"/>
</dbReference>
<evidence type="ECO:0000256" key="6">
    <source>
        <dbReference type="ARBA" id="ARBA00023136"/>
    </source>
</evidence>
<organism evidence="9 10">
    <name type="scientific">Apolygus lucorum</name>
    <name type="common">Small green plant bug</name>
    <name type="synonym">Lygocoris lucorum</name>
    <dbReference type="NCBI Taxonomy" id="248454"/>
    <lineage>
        <taxon>Eukaryota</taxon>
        <taxon>Metazoa</taxon>
        <taxon>Ecdysozoa</taxon>
        <taxon>Arthropoda</taxon>
        <taxon>Hexapoda</taxon>
        <taxon>Insecta</taxon>
        <taxon>Pterygota</taxon>
        <taxon>Neoptera</taxon>
        <taxon>Paraneoptera</taxon>
        <taxon>Hemiptera</taxon>
        <taxon>Heteroptera</taxon>
        <taxon>Panheteroptera</taxon>
        <taxon>Cimicomorpha</taxon>
        <taxon>Miridae</taxon>
        <taxon>Mirini</taxon>
        <taxon>Apolygus</taxon>
    </lineage>
</organism>
<feature type="compositionally biased region" description="Polar residues" evidence="7">
    <location>
        <begin position="266"/>
        <end position="278"/>
    </location>
</feature>
<accession>A0A6A4IZM0</accession>
<dbReference type="GO" id="GO:0012505">
    <property type="term" value="C:endomembrane system"/>
    <property type="evidence" value="ECO:0007669"/>
    <property type="project" value="UniProtKB-SubCell"/>
</dbReference>
<comment type="subcellular location">
    <subcellularLocation>
        <location evidence="1">Endomembrane system</location>
        <topology evidence="1">Multi-pass membrane protein</topology>
    </subcellularLocation>
</comment>
<evidence type="ECO:0000256" key="5">
    <source>
        <dbReference type="ARBA" id="ARBA00022989"/>
    </source>
</evidence>
<evidence type="ECO:0000256" key="4">
    <source>
        <dbReference type="ARBA" id="ARBA00022692"/>
    </source>
</evidence>
<proteinExistence type="inferred from homology"/>
<evidence type="ECO:0000256" key="3">
    <source>
        <dbReference type="ARBA" id="ARBA00022448"/>
    </source>
</evidence>
<keyword evidence="4 8" id="KW-0812">Transmembrane</keyword>
<dbReference type="InterPro" id="IPR004687">
    <property type="entry name" value="LAPTM4/5"/>
</dbReference>
<keyword evidence="3" id="KW-0813">Transport</keyword>
<dbReference type="Pfam" id="PF03821">
    <property type="entry name" value="Mtp"/>
    <property type="match status" value="1"/>
</dbReference>
<evidence type="ECO:0000313" key="10">
    <source>
        <dbReference type="Proteomes" id="UP000466442"/>
    </source>
</evidence>
<comment type="caution">
    <text evidence="9">The sequence shown here is derived from an EMBL/GenBank/DDBJ whole genome shotgun (WGS) entry which is preliminary data.</text>
</comment>
<evidence type="ECO:0000256" key="1">
    <source>
        <dbReference type="ARBA" id="ARBA00004127"/>
    </source>
</evidence>
<protein>
    <submittedName>
        <fullName evidence="9">Uncharacterized protein</fullName>
    </submittedName>
</protein>
<evidence type="ECO:0000256" key="8">
    <source>
        <dbReference type="SAM" id="Phobius"/>
    </source>
</evidence>
<keyword evidence="10" id="KW-1185">Reference proteome</keyword>
<dbReference type="PANTHER" id="PTHR12479">
    <property type="entry name" value="LYSOSOMAL-ASSOCIATED TRANSMEMBRANE PROTEIN"/>
    <property type="match status" value="1"/>
</dbReference>
<dbReference type="GO" id="GO:0005765">
    <property type="term" value="C:lysosomal membrane"/>
    <property type="evidence" value="ECO:0007669"/>
    <property type="project" value="TreeGrafter"/>
</dbReference>
<evidence type="ECO:0000256" key="2">
    <source>
        <dbReference type="ARBA" id="ARBA00010076"/>
    </source>
</evidence>
<feature type="compositionally biased region" description="Pro residues" evidence="7">
    <location>
        <begin position="284"/>
        <end position="302"/>
    </location>
</feature>